<comment type="caution">
    <text evidence="15">The sequence shown here is derived from an EMBL/GenBank/DDBJ whole genome shotgun (WGS) entry which is preliminary data.</text>
</comment>
<feature type="transmembrane region" description="Helical" evidence="13">
    <location>
        <begin position="42"/>
        <end position="60"/>
    </location>
</feature>
<dbReference type="SMART" id="SM00065">
    <property type="entry name" value="GAF"/>
    <property type="match status" value="1"/>
</dbReference>
<dbReference type="GO" id="GO:0000155">
    <property type="term" value="F:phosphorelay sensor kinase activity"/>
    <property type="evidence" value="ECO:0007669"/>
    <property type="project" value="InterPro"/>
</dbReference>
<accession>H3SKV8</accession>
<evidence type="ECO:0000256" key="11">
    <source>
        <dbReference type="ARBA" id="ARBA00023012"/>
    </source>
</evidence>
<dbReference type="InterPro" id="IPR010559">
    <property type="entry name" value="Sig_transdc_His_kin_internal"/>
</dbReference>
<dbReference type="OrthoDB" id="9776552at2"/>
<gene>
    <name evidence="15" type="ORF">PDENDC454_20962</name>
</gene>
<feature type="domain" description="Histidine kinase" evidence="14">
    <location>
        <begin position="476"/>
        <end position="581"/>
    </location>
</feature>
<evidence type="ECO:0000259" key="14">
    <source>
        <dbReference type="PROSITE" id="PS50109"/>
    </source>
</evidence>
<keyword evidence="4" id="KW-1003">Cell membrane</keyword>
<dbReference type="STRING" id="1131935.PDENDC454_20962"/>
<keyword evidence="5" id="KW-0808">Transferase</keyword>
<comment type="subcellular location">
    <subcellularLocation>
        <location evidence="2">Cell membrane</location>
        <topology evidence="2">Multi-pass membrane protein</topology>
    </subcellularLocation>
</comment>
<organism evidence="15 16">
    <name type="scientific">Paenibacillus dendritiformis C454</name>
    <dbReference type="NCBI Taxonomy" id="1131935"/>
    <lineage>
        <taxon>Bacteria</taxon>
        <taxon>Bacillati</taxon>
        <taxon>Bacillota</taxon>
        <taxon>Bacilli</taxon>
        <taxon>Bacillales</taxon>
        <taxon>Paenibacillaceae</taxon>
        <taxon>Paenibacillus</taxon>
    </lineage>
</organism>
<feature type="transmembrane region" description="Helical" evidence="13">
    <location>
        <begin position="6"/>
        <end position="22"/>
    </location>
</feature>
<dbReference type="InterPro" id="IPR005467">
    <property type="entry name" value="His_kinase_dom"/>
</dbReference>
<evidence type="ECO:0000256" key="7">
    <source>
        <dbReference type="ARBA" id="ARBA00022741"/>
    </source>
</evidence>
<evidence type="ECO:0000256" key="5">
    <source>
        <dbReference type="ARBA" id="ARBA00022679"/>
    </source>
</evidence>
<dbReference type="Gene3D" id="3.30.565.10">
    <property type="entry name" value="Histidine kinase-like ATPase, C-terminal domain"/>
    <property type="match status" value="1"/>
</dbReference>
<keyword evidence="16" id="KW-1185">Reference proteome</keyword>
<keyword evidence="11" id="KW-0902">Two-component regulatory system</keyword>
<protein>
    <recommendedName>
        <fullName evidence="3">histidine kinase</fullName>
        <ecNumber evidence="3">2.7.13.3</ecNumber>
    </recommendedName>
</protein>
<feature type="transmembrane region" description="Helical" evidence="13">
    <location>
        <begin position="87"/>
        <end position="109"/>
    </location>
</feature>
<dbReference type="PROSITE" id="PS50109">
    <property type="entry name" value="HIS_KIN"/>
    <property type="match status" value="1"/>
</dbReference>
<dbReference type="PANTHER" id="PTHR34220">
    <property type="entry name" value="SENSOR HISTIDINE KINASE YPDA"/>
    <property type="match status" value="1"/>
</dbReference>
<feature type="transmembrane region" description="Helical" evidence="13">
    <location>
        <begin position="184"/>
        <end position="208"/>
    </location>
</feature>
<dbReference type="Pfam" id="PF06580">
    <property type="entry name" value="His_kinase"/>
    <property type="match status" value="1"/>
</dbReference>
<dbReference type="Proteomes" id="UP000003900">
    <property type="component" value="Unassembled WGS sequence"/>
</dbReference>
<keyword evidence="6 13" id="KW-0812">Transmembrane</keyword>
<sequence>MVHLLPLMLERVGILLIIAFVLSRMKSFRQIIQNEHGIAEKLMLIVVFGAFGIVSNYTAVQIHDNLISTQAWSAGVDSGSALANTRIMGVAIGGLLGGPLVGTGVGLLAGIHRLTLGGYTAFACGISTILAGMFTGLIGKRFRIQNRYAAWHAALIGILMEGAQMGIILLAAEPWSHALELVKMISVPMIVVNGFGTLLFMLIIQSIFQEEERTRALQTHQALYIADQTLPYFRQGLNAHSCREAALIILKETNADAISITNEHQILAHVGAGSDHHVPLQPISTQLTHTVLKEGRIHTARAREEIHCLNPDCVLQAALVLPLKAHHRTVGTLKLYFARSTQLDQVEQELGEGLSKLFSTQLELAEAELQSKLLRDAEIKALQAQIHPHFLFNAFNTISVLCRTDPEKARDLLQQLSIFFRSNLQGARTMLIPLHKELEHVEAYLSLEQARFPDKYTVSTDIDPELEDVLVPPFTLQPLVENAVRHAFPRGAAPPCGSVTLQAYREGDRMILLTRDNGQGISKDIQGALGNQAVDSAEGTGTALYNIRQRMAEIYGKQASFRIDSEPGHGTTVMIAVPIQFHEWREASC</sequence>
<dbReference type="InterPro" id="IPR050640">
    <property type="entry name" value="Bact_2-comp_sensor_kinase"/>
</dbReference>
<dbReference type="InterPro" id="IPR003018">
    <property type="entry name" value="GAF"/>
</dbReference>
<proteinExistence type="predicted"/>
<feature type="transmembrane region" description="Helical" evidence="13">
    <location>
        <begin position="116"/>
        <end position="138"/>
    </location>
</feature>
<evidence type="ECO:0000256" key="13">
    <source>
        <dbReference type="SAM" id="Phobius"/>
    </source>
</evidence>
<dbReference type="PANTHER" id="PTHR34220:SF7">
    <property type="entry name" value="SENSOR HISTIDINE KINASE YPDA"/>
    <property type="match status" value="1"/>
</dbReference>
<dbReference type="InterPro" id="IPR003594">
    <property type="entry name" value="HATPase_dom"/>
</dbReference>
<dbReference type="SUPFAM" id="SSF55874">
    <property type="entry name" value="ATPase domain of HSP90 chaperone/DNA topoisomerase II/histidine kinase"/>
    <property type="match status" value="1"/>
</dbReference>
<keyword evidence="10 13" id="KW-1133">Transmembrane helix</keyword>
<dbReference type="InterPro" id="IPR004358">
    <property type="entry name" value="Sig_transdc_His_kin-like_C"/>
</dbReference>
<evidence type="ECO:0000256" key="9">
    <source>
        <dbReference type="ARBA" id="ARBA00022840"/>
    </source>
</evidence>
<dbReference type="Pfam" id="PF07694">
    <property type="entry name" value="5TM-5TMR_LYT"/>
    <property type="match status" value="1"/>
</dbReference>
<name>H3SKV8_9BACL</name>
<evidence type="ECO:0000256" key="6">
    <source>
        <dbReference type="ARBA" id="ARBA00022692"/>
    </source>
</evidence>
<dbReference type="InterPro" id="IPR036890">
    <property type="entry name" value="HATPase_C_sf"/>
</dbReference>
<keyword evidence="8 15" id="KW-0418">Kinase</keyword>
<comment type="catalytic activity">
    <reaction evidence="1">
        <text>ATP + protein L-histidine = ADP + protein N-phospho-L-histidine.</text>
        <dbReference type="EC" id="2.7.13.3"/>
    </reaction>
</comment>
<evidence type="ECO:0000256" key="12">
    <source>
        <dbReference type="ARBA" id="ARBA00023136"/>
    </source>
</evidence>
<reference evidence="15 16" key="1">
    <citation type="journal article" date="2012" name="J. Bacteriol.">
        <title>Genome Sequence of the Pattern-Forming Social Bacterium Paenibacillus dendritiformis C454 Chiral Morphotype.</title>
        <authorList>
            <person name="Sirota-Madi A."/>
            <person name="Olender T."/>
            <person name="Helman Y."/>
            <person name="Brainis I."/>
            <person name="Finkelshtein A."/>
            <person name="Roth D."/>
            <person name="Hagai E."/>
            <person name="Leshkowitz D."/>
            <person name="Brodsky L."/>
            <person name="Galatenko V."/>
            <person name="Nikolaev V."/>
            <person name="Gutnick D.L."/>
            <person name="Lancet D."/>
            <person name="Ben-Jacob E."/>
        </authorList>
    </citation>
    <scope>NUCLEOTIDE SEQUENCE [LARGE SCALE GENOMIC DNA]</scope>
    <source>
        <strain evidence="15 16">C454</strain>
    </source>
</reference>
<evidence type="ECO:0000256" key="8">
    <source>
        <dbReference type="ARBA" id="ARBA00022777"/>
    </source>
</evidence>
<evidence type="ECO:0000256" key="4">
    <source>
        <dbReference type="ARBA" id="ARBA00022475"/>
    </source>
</evidence>
<dbReference type="GO" id="GO:0071555">
    <property type="term" value="P:cell wall organization"/>
    <property type="evidence" value="ECO:0007669"/>
    <property type="project" value="InterPro"/>
</dbReference>
<dbReference type="EMBL" id="AHKH01000076">
    <property type="protein sequence ID" value="EHQ60303.1"/>
    <property type="molecule type" value="Genomic_DNA"/>
</dbReference>
<evidence type="ECO:0000313" key="16">
    <source>
        <dbReference type="Proteomes" id="UP000003900"/>
    </source>
</evidence>
<dbReference type="PATRIC" id="fig|1131935.3.peg.4364"/>
<keyword evidence="12 13" id="KW-0472">Membrane</keyword>
<dbReference type="SUPFAM" id="SSF55781">
    <property type="entry name" value="GAF domain-like"/>
    <property type="match status" value="1"/>
</dbReference>
<feature type="transmembrane region" description="Helical" evidence="13">
    <location>
        <begin position="150"/>
        <end position="172"/>
    </location>
</feature>
<evidence type="ECO:0000256" key="10">
    <source>
        <dbReference type="ARBA" id="ARBA00022989"/>
    </source>
</evidence>
<evidence type="ECO:0000313" key="15">
    <source>
        <dbReference type="EMBL" id="EHQ60303.1"/>
    </source>
</evidence>
<dbReference type="GO" id="GO:0005524">
    <property type="term" value="F:ATP binding"/>
    <property type="evidence" value="ECO:0007669"/>
    <property type="project" value="UniProtKB-KW"/>
</dbReference>
<evidence type="ECO:0000256" key="3">
    <source>
        <dbReference type="ARBA" id="ARBA00012438"/>
    </source>
</evidence>
<dbReference type="AlphaFoldDB" id="H3SKV8"/>
<dbReference type="InterPro" id="IPR011620">
    <property type="entry name" value="Sig_transdc_His_kinase_LytS_TM"/>
</dbReference>
<evidence type="ECO:0000256" key="2">
    <source>
        <dbReference type="ARBA" id="ARBA00004651"/>
    </source>
</evidence>
<dbReference type="PRINTS" id="PR00344">
    <property type="entry name" value="BCTRLSENSOR"/>
</dbReference>
<dbReference type="EC" id="2.7.13.3" evidence="3"/>
<dbReference type="Pfam" id="PF02518">
    <property type="entry name" value="HATPase_c"/>
    <property type="match status" value="1"/>
</dbReference>
<dbReference type="GO" id="GO:0005886">
    <property type="term" value="C:plasma membrane"/>
    <property type="evidence" value="ECO:0007669"/>
    <property type="project" value="UniProtKB-SubCell"/>
</dbReference>
<keyword evidence="7" id="KW-0547">Nucleotide-binding</keyword>
<keyword evidence="9" id="KW-0067">ATP-binding</keyword>
<evidence type="ECO:0000256" key="1">
    <source>
        <dbReference type="ARBA" id="ARBA00000085"/>
    </source>
</evidence>
<dbReference type="RefSeq" id="WP_006678683.1">
    <property type="nucleotide sequence ID" value="NZ_AHKH01000076.1"/>
</dbReference>